<dbReference type="EMBL" id="MFBS01000006">
    <property type="protein sequence ID" value="OGE10839.1"/>
    <property type="molecule type" value="Genomic_DNA"/>
</dbReference>
<feature type="transmembrane region" description="Helical" evidence="1">
    <location>
        <begin position="83"/>
        <end position="100"/>
    </location>
</feature>
<dbReference type="InterPro" id="IPR008910">
    <property type="entry name" value="MSC_TM_helix"/>
</dbReference>
<organism evidence="2 3">
    <name type="scientific">Candidatus Curtissbacteria bacterium RIFCSPLOWO2_01_FULL_42_26</name>
    <dbReference type="NCBI Taxonomy" id="1797729"/>
    <lineage>
        <taxon>Bacteria</taxon>
        <taxon>Candidatus Curtissiibacteriota</taxon>
    </lineage>
</organism>
<evidence type="ECO:0000256" key="1">
    <source>
        <dbReference type="SAM" id="Phobius"/>
    </source>
</evidence>
<dbReference type="AlphaFoldDB" id="A0A1F5I3I6"/>
<name>A0A1F5I3I6_9BACT</name>
<feature type="transmembrane region" description="Helical" evidence="1">
    <location>
        <begin position="112"/>
        <end position="133"/>
    </location>
</feature>
<proteinExistence type="predicted"/>
<dbReference type="STRING" id="1797729.A3A60_02565"/>
<dbReference type="Proteomes" id="UP000179227">
    <property type="component" value="Unassembled WGS sequence"/>
</dbReference>
<feature type="transmembrane region" description="Helical" evidence="1">
    <location>
        <begin position="181"/>
        <end position="203"/>
    </location>
</feature>
<gene>
    <name evidence="2" type="ORF">A3A60_02565</name>
</gene>
<feature type="transmembrane region" description="Helical" evidence="1">
    <location>
        <begin position="20"/>
        <end position="45"/>
    </location>
</feature>
<dbReference type="Pfam" id="PF05552">
    <property type="entry name" value="MS_channel_1st_1"/>
    <property type="match status" value="2"/>
</dbReference>
<accession>A0A1F5I3I6</accession>
<protein>
    <submittedName>
        <fullName evidence="2">Uncharacterized protein</fullName>
    </submittedName>
</protein>
<sequence>MFENISTAVSSVVLNSLVTLINFIPSLIGGLIVLIIGLVLAAVAYRIVFGALKMIQLEKFLSRYGVTKIEGRDIEWSEILAEIVRWAIIIIFLVPALSAWRLSTVTTVLNRVILYIPNVIVAVILAMVGLAISKLAYRVAYSAGHSIGKHLAHTVGLIAQWSITVFVGFLVLHQLGVAQELLRILFTGLVAMIALAGGLAFGFGGQQTAKDILESIVNKFGAKDQ</sequence>
<evidence type="ECO:0000313" key="3">
    <source>
        <dbReference type="Proteomes" id="UP000179227"/>
    </source>
</evidence>
<keyword evidence="1" id="KW-1133">Transmembrane helix</keyword>
<comment type="caution">
    <text evidence="2">The sequence shown here is derived from an EMBL/GenBank/DDBJ whole genome shotgun (WGS) entry which is preliminary data.</text>
</comment>
<reference evidence="2 3" key="1">
    <citation type="journal article" date="2016" name="Nat. Commun.">
        <title>Thousands of microbial genomes shed light on interconnected biogeochemical processes in an aquifer system.</title>
        <authorList>
            <person name="Anantharaman K."/>
            <person name="Brown C.T."/>
            <person name="Hug L.A."/>
            <person name="Sharon I."/>
            <person name="Castelle C.J."/>
            <person name="Probst A.J."/>
            <person name="Thomas B.C."/>
            <person name="Singh A."/>
            <person name="Wilkins M.J."/>
            <person name="Karaoz U."/>
            <person name="Brodie E.L."/>
            <person name="Williams K.H."/>
            <person name="Hubbard S.S."/>
            <person name="Banfield J.F."/>
        </authorList>
    </citation>
    <scope>NUCLEOTIDE SEQUENCE [LARGE SCALE GENOMIC DNA]</scope>
</reference>
<keyword evidence="1" id="KW-0812">Transmembrane</keyword>
<dbReference type="Gene3D" id="1.10.287.1260">
    <property type="match status" value="1"/>
</dbReference>
<evidence type="ECO:0000313" key="2">
    <source>
        <dbReference type="EMBL" id="OGE10839.1"/>
    </source>
</evidence>
<keyword evidence="1" id="KW-0472">Membrane</keyword>
<feature type="transmembrane region" description="Helical" evidence="1">
    <location>
        <begin position="154"/>
        <end position="175"/>
    </location>
</feature>